<reference evidence="2" key="2">
    <citation type="submission" date="2021-08" db="EMBL/GenBank/DDBJ databases">
        <authorList>
            <person name="Tani A."/>
            <person name="Ola A."/>
            <person name="Ogura Y."/>
            <person name="Katsura K."/>
            <person name="Hayashi T."/>
        </authorList>
    </citation>
    <scope>NUCLEOTIDE SEQUENCE</scope>
    <source>
        <strain evidence="2">DSM 17168</strain>
    </source>
</reference>
<dbReference type="PROSITE" id="PS51729">
    <property type="entry name" value="GNAT_YJDJ"/>
    <property type="match status" value="1"/>
</dbReference>
<proteinExistence type="predicted"/>
<dbReference type="PANTHER" id="PTHR31435:SF9">
    <property type="entry name" value="PROTEIN NATD1"/>
    <property type="match status" value="1"/>
</dbReference>
<gene>
    <name evidence="2" type="ORF">GMJLKIPL_0202</name>
</gene>
<name>A0ABQ4S9E9_9HYPH</name>
<evidence type="ECO:0000313" key="2">
    <source>
        <dbReference type="EMBL" id="GJD98295.1"/>
    </source>
</evidence>
<evidence type="ECO:0000259" key="1">
    <source>
        <dbReference type="PROSITE" id="PS51729"/>
    </source>
</evidence>
<dbReference type="Proteomes" id="UP001055153">
    <property type="component" value="Unassembled WGS sequence"/>
</dbReference>
<reference evidence="2" key="1">
    <citation type="journal article" date="2021" name="Front. Microbiol.">
        <title>Comprehensive Comparative Genomics and Phenotyping of Methylobacterium Species.</title>
        <authorList>
            <person name="Alessa O."/>
            <person name="Ogura Y."/>
            <person name="Fujitani Y."/>
            <person name="Takami H."/>
            <person name="Hayashi T."/>
            <person name="Sahin N."/>
            <person name="Tani A."/>
        </authorList>
    </citation>
    <scope>NUCLEOTIDE SEQUENCE</scope>
    <source>
        <strain evidence="2">DSM 17168</strain>
    </source>
</reference>
<dbReference type="InterPro" id="IPR031165">
    <property type="entry name" value="GNAT_YJDJ"/>
</dbReference>
<feature type="domain" description="N-acetyltransferase" evidence="1">
    <location>
        <begin position="2"/>
        <end position="85"/>
    </location>
</feature>
<accession>A0ABQ4S9E9</accession>
<sequence length="85" mass="9326">MHDNVERSRFELPVGDAVVYADYRRQDRVLAILYVYAPPALRGTGAAGRLMADVAAHARAEGLTVRPLCGYARSWLRSHGSDVLG</sequence>
<dbReference type="InterPro" id="IPR045057">
    <property type="entry name" value="Gcn5-rel_NAT"/>
</dbReference>
<dbReference type="Gene3D" id="3.40.630.30">
    <property type="match status" value="1"/>
</dbReference>
<dbReference type="Pfam" id="PF14542">
    <property type="entry name" value="Acetyltransf_CG"/>
    <property type="match status" value="1"/>
</dbReference>
<dbReference type="SUPFAM" id="SSF55729">
    <property type="entry name" value="Acyl-CoA N-acyltransferases (Nat)"/>
    <property type="match status" value="1"/>
</dbReference>
<dbReference type="InterPro" id="IPR016181">
    <property type="entry name" value="Acyl_CoA_acyltransferase"/>
</dbReference>
<evidence type="ECO:0000313" key="3">
    <source>
        <dbReference type="Proteomes" id="UP001055153"/>
    </source>
</evidence>
<protein>
    <recommendedName>
        <fullName evidence="1">N-acetyltransferase domain-containing protein</fullName>
    </recommendedName>
</protein>
<comment type="caution">
    <text evidence="2">The sequence shown here is derived from an EMBL/GenBank/DDBJ whole genome shotgun (WGS) entry which is preliminary data.</text>
</comment>
<dbReference type="EMBL" id="BPQQ01000002">
    <property type="protein sequence ID" value="GJD98295.1"/>
    <property type="molecule type" value="Genomic_DNA"/>
</dbReference>
<keyword evidence="3" id="KW-1185">Reference proteome</keyword>
<organism evidence="2 3">
    <name type="scientific">Methylobacterium isbiliense</name>
    <dbReference type="NCBI Taxonomy" id="315478"/>
    <lineage>
        <taxon>Bacteria</taxon>
        <taxon>Pseudomonadati</taxon>
        <taxon>Pseudomonadota</taxon>
        <taxon>Alphaproteobacteria</taxon>
        <taxon>Hyphomicrobiales</taxon>
        <taxon>Methylobacteriaceae</taxon>
        <taxon>Methylobacterium</taxon>
    </lineage>
</organism>
<dbReference type="RefSeq" id="WP_238233249.1">
    <property type="nucleotide sequence ID" value="NZ_BPQQ01000002.1"/>
</dbReference>
<dbReference type="PANTHER" id="PTHR31435">
    <property type="entry name" value="PROTEIN NATD1"/>
    <property type="match status" value="1"/>
</dbReference>